<dbReference type="Gene3D" id="3.40.50.300">
    <property type="entry name" value="P-loop containing nucleotide triphosphate hydrolases"/>
    <property type="match status" value="1"/>
</dbReference>
<dbReference type="InterPro" id="IPR045427">
    <property type="entry name" value="MoxR"/>
</dbReference>
<feature type="domain" description="ATPase RavA-like AAA lid" evidence="2">
    <location>
        <begin position="348"/>
        <end position="420"/>
    </location>
</feature>
<protein>
    <recommendedName>
        <fullName evidence="5">AAA+ ATPase domain-containing protein</fullName>
    </recommendedName>
</protein>
<proteinExistence type="predicted"/>
<dbReference type="Pfam" id="PF17868">
    <property type="entry name" value="AAA_lid_8"/>
    <property type="match status" value="1"/>
</dbReference>
<feature type="region of interest" description="Disordered" evidence="1">
    <location>
        <begin position="570"/>
        <end position="589"/>
    </location>
</feature>
<dbReference type="InterPro" id="IPR027417">
    <property type="entry name" value="P-loop_NTPase"/>
</dbReference>
<dbReference type="InterPro" id="IPR050513">
    <property type="entry name" value="RavA_ATPases"/>
</dbReference>
<name>A0A7S0MPC2_9CHLO</name>
<dbReference type="PANTHER" id="PTHR32204:SF0">
    <property type="entry name" value="ATPASE RAVA"/>
    <property type="match status" value="1"/>
</dbReference>
<dbReference type="InterPro" id="IPR041538">
    <property type="entry name" value="RavA-like_AAA_lid"/>
</dbReference>
<dbReference type="SUPFAM" id="SSF52540">
    <property type="entry name" value="P-loop containing nucleoside triphosphate hydrolases"/>
    <property type="match status" value="1"/>
</dbReference>
<dbReference type="PRINTS" id="PR00300">
    <property type="entry name" value="CLPPROTEASEA"/>
</dbReference>
<organism evidence="4">
    <name type="scientific">Pyramimonas obovata</name>
    <dbReference type="NCBI Taxonomy" id="1411642"/>
    <lineage>
        <taxon>Eukaryota</taxon>
        <taxon>Viridiplantae</taxon>
        <taxon>Chlorophyta</taxon>
        <taxon>Pyramimonadophyceae</taxon>
        <taxon>Pyramimonadales</taxon>
        <taxon>Pyramimonadaceae</taxon>
        <taxon>Pyramimonas</taxon>
        <taxon>Pyramimonas incertae sedis</taxon>
    </lineage>
</organism>
<dbReference type="EMBL" id="HBFA01000286">
    <property type="protein sequence ID" value="CAD8647470.1"/>
    <property type="molecule type" value="Transcribed_RNA"/>
</dbReference>
<sequence length="589" mass="65647">MLSTIPAKVGIAPGGARSRGQTRAGNALAMVGAPVTRTSRAFVGSARTRPMRRNMTVRVVAEEEGESRWQKNLIERENKVEITTTEVKEEVNVRLPKILAEVAAAAADTDASLLTMPDDLGNLQARIRGAVAQLKSGLVERDCEVRLVLLATICGEHLLLLGPPGTAKSELSRRLGTLVKGHYFERLLTRFSVPEELFGPLSMKGLEEDRYERQTSGYLPEATVAFVDEIFKANSAILNALLSMLNERLFDNGNSRTEVPLVCMVGASNELPESEELDALYDRFLLRRVVQQVSPRSVPALLEMAGKQGTVDWADENNHTVDDGPIITVEEMRSVKDLALGVTDLPKDIVELLCDLREFLQEKCEPPVYVSDRRLVKIVSMLRVMAYTNGRRQVNEYDCLMLQHTMWSKPEEAELIKDWVLQRISQEKGQDAAWYLLFGIFRRACHTQREGEQGDEAACQQLLAETRDLREVLVSQLKGLAETQDGSLPILRDHLWLSHDDIQRTTQTMTPLLNKARVALEKLLQETLTLEVALEKGPEPYMLALLMPEYWGKFIRNGPLEEVAPLGVNQAASSSTPAPPGTTFKSTRP</sequence>
<dbReference type="GO" id="GO:0005524">
    <property type="term" value="F:ATP binding"/>
    <property type="evidence" value="ECO:0007669"/>
    <property type="project" value="InterPro"/>
</dbReference>
<dbReference type="Pfam" id="PF20030">
    <property type="entry name" value="bpMoxR"/>
    <property type="match status" value="1"/>
</dbReference>
<evidence type="ECO:0000313" key="4">
    <source>
        <dbReference type="EMBL" id="CAD8647470.1"/>
    </source>
</evidence>
<gene>
    <name evidence="4" type="ORF">POBO1169_LOCUS142</name>
</gene>
<evidence type="ECO:0008006" key="5">
    <source>
        <dbReference type="Google" id="ProtNLM"/>
    </source>
</evidence>
<evidence type="ECO:0000256" key="1">
    <source>
        <dbReference type="SAM" id="MobiDB-lite"/>
    </source>
</evidence>
<feature type="domain" description="MoxR" evidence="3">
    <location>
        <begin position="126"/>
        <end position="308"/>
    </location>
</feature>
<dbReference type="PANTHER" id="PTHR32204">
    <property type="entry name" value="ATPASE RAVA"/>
    <property type="match status" value="1"/>
</dbReference>
<evidence type="ECO:0000259" key="3">
    <source>
        <dbReference type="Pfam" id="PF20030"/>
    </source>
</evidence>
<dbReference type="AlphaFoldDB" id="A0A7S0MPC2"/>
<evidence type="ECO:0000259" key="2">
    <source>
        <dbReference type="Pfam" id="PF17868"/>
    </source>
</evidence>
<dbReference type="CDD" id="cd00009">
    <property type="entry name" value="AAA"/>
    <property type="match status" value="1"/>
</dbReference>
<dbReference type="InterPro" id="IPR001270">
    <property type="entry name" value="ClpA/B"/>
</dbReference>
<reference evidence="4" key="1">
    <citation type="submission" date="2021-01" db="EMBL/GenBank/DDBJ databases">
        <authorList>
            <person name="Corre E."/>
            <person name="Pelletier E."/>
            <person name="Niang G."/>
            <person name="Scheremetjew M."/>
            <person name="Finn R."/>
            <person name="Kale V."/>
            <person name="Holt S."/>
            <person name="Cochrane G."/>
            <person name="Meng A."/>
            <person name="Brown T."/>
            <person name="Cohen L."/>
        </authorList>
    </citation>
    <scope>NUCLEOTIDE SEQUENCE</scope>
    <source>
        <strain evidence="4">CCMP722</strain>
    </source>
</reference>
<accession>A0A7S0MPC2</accession>